<dbReference type="Gene3D" id="3.40.1260.10">
    <property type="entry name" value="DsrEFH-like"/>
    <property type="match status" value="1"/>
</dbReference>
<reference evidence="2" key="3">
    <citation type="journal article" date="2022" name="Clin. Infect. Dis.">
        <title>Association between Clostridium innocuum and antibiotic-associated diarrhea in adults and children: A cross-sectional study and comparative genomics analysis.</title>
        <authorList>
            <person name="Cherny K.E."/>
            <person name="Muscat E.B."/>
            <person name="Balaji A."/>
            <person name="Mukherjee J."/>
            <person name="Ozer E.A."/>
            <person name="Angarone M.P."/>
            <person name="Hauser A.R."/>
            <person name="Sichel J.S."/>
            <person name="Amponsah E."/>
            <person name="Kociolek L.K."/>
        </authorList>
    </citation>
    <scope>NUCLEOTIDE SEQUENCE</scope>
    <source>
        <strain evidence="2">NU1-AC-029v</strain>
    </source>
</reference>
<comment type="caution">
    <text evidence="1">The sequence shown here is derived from an EMBL/GenBank/DDBJ whole genome shotgun (WGS) entry which is preliminary data.</text>
</comment>
<dbReference type="Proteomes" id="UP000030008">
    <property type="component" value="Unassembled WGS sequence"/>
</dbReference>
<dbReference type="SUPFAM" id="SSF75169">
    <property type="entry name" value="DsrEFH-like"/>
    <property type="match status" value="1"/>
</dbReference>
<dbReference type="RefSeq" id="WP_008817474.1">
    <property type="nucleotide sequence ID" value="NZ_AP025565.1"/>
</dbReference>
<gene>
    <name evidence="1" type="ORF">CIAN88_00375</name>
    <name evidence="3" type="ORF">GT664_07895</name>
    <name evidence="2" type="ORF">MKC95_14380</name>
</gene>
<protein>
    <submittedName>
        <fullName evidence="2">DsrE family protein</fullName>
    </submittedName>
</protein>
<dbReference type="AlphaFoldDB" id="A0A099IAK1"/>
<dbReference type="PANTHER" id="PTHR37691">
    <property type="entry name" value="BLR3518 PROTEIN"/>
    <property type="match status" value="1"/>
</dbReference>
<name>A0A099IAK1_CLOIN</name>
<dbReference type="Proteomes" id="UP001203972">
    <property type="component" value="Unassembled WGS sequence"/>
</dbReference>
<dbReference type="Pfam" id="PF02635">
    <property type="entry name" value="DsrE"/>
    <property type="match status" value="1"/>
</dbReference>
<dbReference type="EMBL" id="JAKTMA010000026">
    <property type="protein sequence ID" value="MCR0233957.1"/>
    <property type="molecule type" value="Genomic_DNA"/>
</dbReference>
<sequence length="116" mass="13224">MNVIFHIDEEKRWPLVQGNVTHMLAYCEQLQQDFHIEIVVNGRAVRQLKEEAAEQLEYKAVFCDFIKRGVIIAACRNAMKGQRMEEQELLNGVTTVASGVVELAVKQQAGYSYIKP</sequence>
<reference evidence="1 4" key="1">
    <citation type="submission" date="2014-08" db="EMBL/GenBank/DDBJ databases">
        <title>Clostridium innocuum, an unnegligible vancomycin-resistant pathogen causing extra-intestinal infections.</title>
        <authorList>
            <person name="Feng Y."/>
            <person name="Chiu C.-H."/>
        </authorList>
    </citation>
    <scope>NUCLEOTIDE SEQUENCE [LARGE SCALE GENOMIC DNA]</scope>
    <source>
        <strain evidence="1 4">AN88</strain>
    </source>
</reference>
<dbReference type="EMBL" id="WWTN01000010">
    <property type="protein sequence ID" value="MZH55678.1"/>
    <property type="molecule type" value="Genomic_DNA"/>
</dbReference>
<reference evidence="3" key="2">
    <citation type="journal article" date="2019" name="Nat. Med.">
        <title>A library of human gut bacterial isolates paired with longitudinal multiomics data enables mechanistic microbiome research.</title>
        <authorList>
            <person name="Poyet M."/>
            <person name="Groussin M."/>
            <person name="Gibbons S.M."/>
            <person name="Avila-Pacheco J."/>
            <person name="Jiang X."/>
            <person name="Kearney S.M."/>
            <person name="Perrotta A.R."/>
            <person name="Berdy B."/>
            <person name="Zhao S."/>
            <person name="Lieberman T.D."/>
            <person name="Swanson P.K."/>
            <person name="Smith M."/>
            <person name="Roesemann S."/>
            <person name="Alexander J.E."/>
            <person name="Rich S.A."/>
            <person name="Livny J."/>
            <person name="Vlamakis H."/>
            <person name="Clish C."/>
            <person name="Bullock K."/>
            <person name="Deik A."/>
            <person name="Scott J."/>
            <person name="Pierce K.A."/>
            <person name="Xavier R.J."/>
            <person name="Alm E.J."/>
        </authorList>
    </citation>
    <scope>NUCLEOTIDE SEQUENCE</scope>
    <source>
        <strain evidence="3">BIOML-A12</strain>
    </source>
</reference>
<dbReference type="PANTHER" id="PTHR37691:SF1">
    <property type="entry name" value="BLR3518 PROTEIN"/>
    <property type="match status" value="1"/>
</dbReference>
<dbReference type="InterPro" id="IPR003787">
    <property type="entry name" value="Sulphur_relay_DsrE/F-like"/>
</dbReference>
<dbReference type="Proteomes" id="UP000604383">
    <property type="component" value="Unassembled WGS sequence"/>
</dbReference>
<organism evidence="1 4">
    <name type="scientific">Clostridium innocuum</name>
    <dbReference type="NCBI Taxonomy" id="1522"/>
    <lineage>
        <taxon>Bacteria</taxon>
        <taxon>Bacillati</taxon>
        <taxon>Bacillota</taxon>
        <taxon>Clostridia</taxon>
        <taxon>Eubacteriales</taxon>
        <taxon>Clostridiaceae</taxon>
        <taxon>Clostridium</taxon>
    </lineage>
</organism>
<dbReference type="InterPro" id="IPR027396">
    <property type="entry name" value="DsrEFH-like"/>
</dbReference>
<evidence type="ECO:0000313" key="1">
    <source>
        <dbReference type="EMBL" id="KGJ55064.1"/>
    </source>
</evidence>
<evidence type="ECO:0000313" key="3">
    <source>
        <dbReference type="EMBL" id="MZH55678.1"/>
    </source>
</evidence>
<proteinExistence type="predicted"/>
<evidence type="ECO:0000313" key="4">
    <source>
        <dbReference type="Proteomes" id="UP000030008"/>
    </source>
</evidence>
<evidence type="ECO:0000313" key="2">
    <source>
        <dbReference type="EMBL" id="MCR0233957.1"/>
    </source>
</evidence>
<accession>A0A099IAK1</accession>
<dbReference type="EMBL" id="JQIF01000001">
    <property type="protein sequence ID" value="KGJ55064.1"/>
    <property type="molecule type" value="Genomic_DNA"/>
</dbReference>